<dbReference type="PANTHER" id="PTHR43126:SF2">
    <property type="entry name" value="D-ALANYL-D-ALANINE DIPEPTIDASE"/>
    <property type="match status" value="1"/>
</dbReference>
<accession>D5EFX4</accession>
<keyword evidence="5 9" id="KW-0862">Zinc</keyword>
<comment type="similarity">
    <text evidence="9 10">Belongs to the peptidase M15D family.</text>
</comment>
<dbReference type="InterPro" id="IPR009045">
    <property type="entry name" value="Zn_M74/Hedgehog-like"/>
</dbReference>
<feature type="binding site" evidence="9">
    <location>
        <position position="135"/>
    </location>
    <ligand>
        <name>Zn(2+)</name>
        <dbReference type="ChEBI" id="CHEBI:29105"/>
        <note>catalytic</note>
    </ligand>
</feature>
<evidence type="ECO:0000256" key="4">
    <source>
        <dbReference type="ARBA" id="ARBA00022801"/>
    </source>
</evidence>
<gene>
    <name evidence="11" type="ordered locus">Amico_1339</name>
</gene>
<dbReference type="EC" id="3.4.13.22" evidence="9 10"/>
<evidence type="ECO:0000256" key="5">
    <source>
        <dbReference type="ARBA" id="ARBA00022833"/>
    </source>
</evidence>
<keyword evidence="12" id="KW-1185">Reference proteome</keyword>
<sequence length="244" mass="27886">MYDKPISRFDFSFSKAYTLPIVESGEPVVPVGLCPDRVVVLQQYYLEGIKGALPEAYLREEVFRRLVSAARNLPKGYRFVLFDGWRPVKLQKGLFSAYVERLRSEYPDASEKTLQEMASKYVALPSKDPARPSPHLTGGAVDCTIADEDGVMLDMGADFDETSNRSKSRWLEDRLEAGETLSERELFVLRNRRMLHAVMEKAGFTNYPEEWWHFDYGNQNWALITGAKNAIYGPASPRFAWRTP</sequence>
<feature type="site" description="Transition state stabilizer" evidence="9">
    <location>
        <position position="86"/>
    </location>
</feature>
<dbReference type="SUPFAM" id="SSF55166">
    <property type="entry name" value="Hedgehog/DD-peptidase"/>
    <property type="match status" value="1"/>
</dbReference>
<dbReference type="Pfam" id="PF01427">
    <property type="entry name" value="Peptidase_M15"/>
    <property type="match status" value="1"/>
</dbReference>
<evidence type="ECO:0000313" key="11">
    <source>
        <dbReference type="EMBL" id="ADE57456.1"/>
    </source>
</evidence>
<reference evidence="11 12" key="1">
    <citation type="journal article" date="2010" name="Stand. Genomic Sci.">
        <title>Complete genome sequence of Aminobacterium colombiense type strain (ALA-1).</title>
        <authorList>
            <person name="Chertkov O."/>
            <person name="Sikorski J."/>
            <person name="Brambilla E."/>
            <person name="Lapidus A."/>
            <person name="Copeland A."/>
            <person name="Glavina Del Rio T."/>
            <person name="Nolan M."/>
            <person name="Lucas S."/>
            <person name="Tice H."/>
            <person name="Cheng J.F."/>
            <person name="Han C."/>
            <person name="Detter J.C."/>
            <person name="Bruce D."/>
            <person name="Tapia R."/>
            <person name="Goodwin L."/>
            <person name="Pitluck S."/>
            <person name="Liolios K."/>
            <person name="Ivanova N."/>
            <person name="Mavromatis K."/>
            <person name="Ovchinnikova G."/>
            <person name="Pati A."/>
            <person name="Chen A."/>
            <person name="Palaniappan K."/>
            <person name="Land M."/>
            <person name="Hauser L."/>
            <person name="Chang Y.J."/>
            <person name="Jeffries C.D."/>
            <person name="Spring S."/>
            <person name="Rohde M."/>
            <person name="Goker M."/>
            <person name="Bristow J."/>
            <person name="Eisen J.A."/>
            <person name="Markowitz V."/>
            <person name="Hugenholtz P."/>
            <person name="Kyrpides N.C."/>
            <person name="Klenk H.P."/>
        </authorList>
    </citation>
    <scope>NUCLEOTIDE SEQUENCE [LARGE SCALE GENOMIC DNA]</scope>
    <source>
        <strain evidence="12">DSM 12261 / ALA-1</strain>
    </source>
</reference>
<dbReference type="EMBL" id="CP001997">
    <property type="protein sequence ID" value="ADE57456.1"/>
    <property type="molecule type" value="Genomic_DNA"/>
</dbReference>
<dbReference type="PIRSF" id="PIRSF026671">
    <property type="entry name" value="AA_dipeptidase"/>
    <property type="match status" value="1"/>
</dbReference>
<dbReference type="STRING" id="572547.Amico_1339"/>
<evidence type="ECO:0000256" key="3">
    <source>
        <dbReference type="ARBA" id="ARBA00022723"/>
    </source>
</evidence>
<keyword evidence="8 10" id="KW-0961">Cell wall biogenesis/degradation</keyword>
<comment type="function">
    <text evidence="9 10">Catalyzes hydrolysis of the D-alanyl-D-alanine dipeptide.</text>
</comment>
<dbReference type="PANTHER" id="PTHR43126">
    <property type="entry name" value="D-ALANYL-D-ALANINE DIPEPTIDASE"/>
    <property type="match status" value="1"/>
</dbReference>
<evidence type="ECO:0000256" key="7">
    <source>
        <dbReference type="ARBA" id="ARBA00023049"/>
    </source>
</evidence>
<name>D5EFX4_AMICL</name>
<protein>
    <recommendedName>
        <fullName evidence="9 10">D-alanyl-D-alanine dipeptidase</fullName>
        <shortName evidence="9 10">D-Ala-D-Ala dipeptidase</shortName>
        <ecNumber evidence="9 10">3.4.13.22</ecNumber>
    </recommendedName>
</protein>
<dbReference type="AlphaFoldDB" id="D5EFX4"/>
<dbReference type="GO" id="GO:0008270">
    <property type="term" value="F:zinc ion binding"/>
    <property type="evidence" value="ECO:0007669"/>
    <property type="project" value="UniProtKB-UniRule"/>
</dbReference>
<dbReference type="Gene3D" id="3.30.1380.10">
    <property type="match status" value="1"/>
</dbReference>
<evidence type="ECO:0000256" key="10">
    <source>
        <dbReference type="PIRNR" id="PIRNR026671"/>
    </source>
</evidence>
<dbReference type="GO" id="GO:0160237">
    <property type="term" value="F:D-Ala-D-Ala dipeptidase activity"/>
    <property type="evidence" value="ECO:0007669"/>
    <property type="project" value="UniProtKB-EC"/>
</dbReference>
<evidence type="ECO:0000313" key="12">
    <source>
        <dbReference type="Proteomes" id="UP000002366"/>
    </source>
</evidence>
<keyword evidence="6 9" id="KW-0224">Dipeptidase</keyword>
<dbReference type="GO" id="GO:0008237">
    <property type="term" value="F:metallopeptidase activity"/>
    <property type="evidence" value="ECO:0007669"/>
    <property type="project" value="UniProtKB-KW"/>
</dbReference>
<evidence type="ECO:0000256" key="2">
    <source>
        <dbReference type="ARBA" id="ARBA00022670"/>
    </source>
</evidence>
<keyword evidence="4 9" id="KW-0378">Hydrolase</keyword>
<evidence type="ECO:0000256" key="6">
    <source>
        <dbReference type="ARBA" id="ARBA00022997"/>
    </source>
</evidence>
<evidence type="ECO:0000256" key="8">
    <source>
        <dbReference type="ARBA" id="ARBA00023316"/>
    </source>
</evidence>
<comment type="catalytic activity">
    <reaction evidence="1 9 10">
        <text>D-alanyl-D-alanine + H2O = 2 D-alanine</text>
        <dbReference type="Rhea" id="RHEA:20661"/>
        <dbReference type="ChEBI" id="CHEBI:15377"/>
        <dbReference type="ChEBI" id="CHEBI:57416"/>
        <dbReference type="ChEBI" id="CHEBI:57822"/>
        <dbReference type="EC" id="3.4.13.22"/>
    </reaction>
</comment>
<feature type="binding site" evidence="9">
    <location>
        <position position="142"/>
    </location>
    <ligand>
        <name>Zn(2+)</name>
        <dbReference type="ChEBI" id="CHEBI:29105"/>
        <note>catalytic</note>
    </ligand>
</feature>
<dbReference type="OrthoDB" id="9801430at2"/>
<comment type="cofactor">
    <cofactor evidence="9">
        <name>Zn(2+)</name>
        <dbReference type="ChEBI" id="CHEBI:29105"/>
    </cofactor>
    <text evidence="9">Binds 1 zinc ion per subunit.</text>
</comment>
<dbReference type="Proteomes" id="UP000002366">
    <property type="component" value="Chromosome"/>
</dbReference>
<keyword evidence="7 9" id="KW-0482">Metalloprotease</keyword>
<dbReference type="KEGG" id="aco:Amico_1339"/>
<proteinExistence type="inferred from homology"/>
<organism evidence="11 12">
    <name type="scientific">Aminobacterium colombiense (strain DSM 12261 / ALA-1)</name>
    <dbReference type="NCBI Taxonomy" id="572547"/>
    <lineage>
        <taxon>Bacteria</taxon>
        <taxon>Thermotogati</taxon>
        <taxon>Synergistota</taxon>
        <taxon>Synergistia</taxon>
        <taxon>Synergistales</taxon>
        <taxon>Aminobacteriaceae</taxon>
        <taxon>Aminobacterium</taxon>
    </lineage>
</organism>
<feature type="binding site" evidence="9">
    <location>
        <position position="213"/>
    </location>
    <ligand>
        <name>Zn(2+)</name>
        <dbReference type="ChEBI" id="CHEBI:29105"/>
        <note>catalytic</note>
    </ligand>
</feature>
<keyword evidence="3 9" id="KW-0479">Metal-binding</keyword>
<evidence type="ECO:0000256" key="1">
    <source>
        <dbReference type="ARBA" id="ARBA00001362"/>
    </source>
</evidence>
<evidence type="ECO:0000256" key="9">
    <source>
        <dbReference type="HAMAP-Rule" id="MF_01924"/>
    </source>
</evidence>
<dbReference type="GO" id="GO:0006508">
    <property type="term" value="P:proteolysis"/>
    <property type="evidence" value="ECO:0007669"/>
    <property type="project" value="UniProtKB-KW"/>
</dbReference>
<dbReference type="CDD" id="cd14843">
    <property type="entry name" value="D-Ala-D-Ala_dipeptidase_like"/>
    <property type="match status" value="1"/>
</dbReference>
<dbReference type="eggNOG" id="COG2173">
    <property type="taxonomic scope" value="Bacteria"/>
</dbReference>
<dbReference type="GO" id="GO:0071555">
    <property type="term" value="P:cell wall organization"/>
    <property type="evidence" value="ECO:0007669"/>
    <property type="project" value="UniProtKB-KW"/>
</dbReference>
<dbReference type="HOGENOM" id="CLU_060744_2_2_0"/>
<dbReference type="RefSeq" id="WP_013048719.1">
    <property type="nucleotide sequence ID" value="NC_014011.1"/>
</dbReference>
<dbReference type="HAMAP" id="MF_01924">
    <property type="entry name" value="A_A_dipeptidase"/>
    <property type="match status" value="1"/>
</dbReference>
<keyword evidence="2 9" id="KW-0645">Protease</keyword>
<dbReference type="InterPro" id="IPR000755">
    <property type="entry name" value="A_A_dipeptidase"/>
</dbReference>
<feature type="active site" description="Proton donor/acceptor" evidence="9">
    <location>
        <position position="210"/>
    </location>
</feature>